<reference evidence="1 2" key="1">
    <citation type="submission" date="2020-12" db="EMBL/GenBank/DDBJ databases">
        <title>YIM B01967 draft genome.</title>
        <authorList>
            <person name="Yan X."/>
        </authorList>
    </citation>
    <scope>NUCLEOTIDE SEQUENCE [LARGE SCALE GENOMIC DNA]</scope>
    <source>
        <strain evidence="1 2">YIM B01967</strain>
    </source>
</reference>
<comment type="caution">
    <text evidence="1">The sequence shown here is derived from an EMBL/GenBank/DDBJ whole genome shotgun (WGS) entry which is preliminary data.</text>
</comment>
<dbReference type="Proteomes" id="UP000618943">
    <property type="component" value="Unassembled WGS sequence"/>
</dbReference>
<dbReference type="RefSeq" id="WP_100797437.1">
    <property type="nucleotide sequence ID" value="NZ_JAEOAH010000003.1"/>
</dbReference>
<gene>
    <name evidence="1" type="ORF">JFL43_03075</name>
</gene>
<evidence type="ECO:0000313" key="1">
    <source>
        <dbReference type="EMBL" id="MBK3493855.1"/>
    </source>
</evidence>
<protein>
    <submittedName>
        <fullName evidence="1">Sporulation protein Cse60</fullName>
    </submittedName>
</protein>
<evidence type="ECO:0000313" key="2">
    <source>
        <dbReference type="Proteomes" id="UP000618943"/>
    </source>
</evidence>
<dbReference type="EMBL" id="JAEOAH010000003">
    <property type="protein sequence ID" value="MBK3493855.1"/>
    <property type="molecule type" value="Genomic_DNA"/>
</dbReference>
<keyword evidence="2" id="KW-1185">Reference proteome</keyword>
<name>A0ABS1H360_9BACL</name>
<dbReference type="Pfam" id="PF10957">
    <property type="entry name" value="Spore_Cse60"/>
    <property type="match status" value="1"/>
</dbReference>
<dbReference type="InterPro" id="IPR020296">
    <property type="entry name" value="Spore_Cse60"/>
</dbReference>
<proteinExistence type="predicted"/>
<sequence>MLKTKEIKTSDESTMEEKLNEFLSENIKESQLVDIKLAGAGNQSCAVGSFMAIVIYKA</sequence>
<accession>A0ABS1H360</accession>
<organism evidence="1 2">
    <name type="scientific">Viridibacillus soli</name>
    <dbReference type="NCBI Taxonomy" id="2798301"/>
    <lineage>
        <taxon>Bacteria</taxon>
        <taxon>Bacillati</taxon>
        <taxon>Bacillota</taxon>
        <taxon>Bacilli</taxon>
        <taxon>Bacillales</taxon>
        <taxon>Caryophanaceae</taxon>
        <taxon>Viridibacillus</taxon>
    </lineage>
</organism>